<evidence type="ECO:0000256" key="1">
    <source>
        <dbReference type="SAM" id="MobiDB-lite"/>
    </source>
</evidence>
<dbReference type="Pfam" id="PF13417">
    <property type="entry name" value="GST_N_3"/>
    <property type="match status" value="1"/>
</dbReference>
<accession>A0A7S1DEY1</accession>
<feature type="compositionally biased region" description="Polar residues" evidence="1">
    <location>
        <begin position="272"/>
        <end position="297"/>
    </location>
</feature>
<name>A0A7S1DEY1_HEMAN</name>
<evidence type="ECO:0000259" key="3">
    <source>
        <dbReference type="Pfam" id="PF13417"/>
    </source>
</evidence>
<gene>
    <name evidence="4" type="ORF">HAND00432_LOCUS499</name>
</gene>
<dbReference type="InterPro" id="IPR011767">
    <property type="entry name" value="GLR_AS"/>
</dbReference>
<dbReference type="EMBL" id="HBFX01000869">
    <property type="protein sequence ID" value="CAD8945982.1"/>
    <property type="molecule type" value="Transcribed_RNA"/>
</dbReference>
<feature type="domain" description="GST N-terminal" evidence="3">
    <location>
        <begin position="79"/>
        <end position="148"/>
    </location>
</feature>
<evidence type="ECO:0000313" key="4">
    <source>
        <dbReference type="EMBL" id="CAD8945982.1"/>
    </source>
</evidence>
<evidence type="ECO:0000256" key="2">
    <source>
        <dbReference type="SAM" id="SignalP"/>
    </source>
</evidence>
<protein>
    <recommendedName>
        <fullName evidence="3">GST N-terminal domain-containing protein</fullName>
    </recommendedName>
</protein>
<keyword evidence="2" id="KW-0732">Signal</keyword>
<dbReference type="SUPFAM" id="SSF52833">
    <property type="entry name" value="Thioredoxin-like"/>
    <property type="match status" value="1"/>
</dbReference>
<feature type="region of interest" description="Disordered" evidence="1">
    <location>
        <begin position="265"/>
        <end position="302"/>
    </location>
</feature>
<dbReference type="PROSITE" id="PS00195">
    <property type="entry name" value="GLUTAREDOXIN_1"/>
    <property type="match status" value="1"/>
</dbReference>
<dbReference type="AlphaFoldDB" id="A0A7S1DEY1"/>
<feature type="signal peptide" evidence="2">
    <location>
        <begin position="1"/>
        <end position="19"/>
    </location>
</feature>
<feature type="chain" id="PRO_5030806408" description="GST N-terminal domain-containing protein" evidence="2">
    <location>
        <begin position="20"/>
        <end position="338"/>
    </location>
</feature>
<sequence>MTRSLALVLCVSSLAIAHGFVAPAGLRSVVSAPSVNKLPVASASASRLASPLSPRMTLTPSSVAHPEQVIVGSPLPIVYVYDHCPFCVRVRAIFGAKNIKHEVRFMANDDIDTPTKLVGKKIAPIMEIPTKNEVMMESLDIVKRIDEDPTMGPSVLLPGTDRTDLKAWQKKHQDLFRSLQRPRYVASGLLPEFALKAGRDAFVKNHPVPPFEKPDWKSDNYDMATRYAKYNECMGKTDELLPQANTAVEELEGMIFSAKHASEVPFPHPTPRAQQPQRTYPATPNAYSKSEPAQQRPPTGGGHLWARRAPRFFFVTFLGGGADPCTFPLLSSPRVRVR</sequence>
<dbReference type="Gene3D" id="1.20.1050.10">
    <property type="match status" value="1"/>
</dbReference>
<organism evidence="4">
    <name type="scientific">Hemiselmis andersenii</name>
    <name type="common">Cryptophyte alga</name>
    <dbReference type="NCBI Taxonomy" id="464988"/>
    <lineage>
        <taxon>Eukaryota</taxon>
        <taxon>Cryptophyceae</taxon>
        <taxon>Cryptomonadales</taxon>
        <taxon>Hemiselmidaceae</taxon>
        <taxon>Hemiselmis</taxon>
    </lineage>
</organism>
<dbReference type="InterPro" id="IPR036249">
    <property type="entry name" value="Thioredoxin-like_sf"/>
</dbReference>
<reference evidence="4" key="1">
    <citation type="submission" date="2021-01" db="EMBL/GenBank/DDBJ databases">
        <authorList>
            <person name="Corre E."/>
            <person name="Pelletier E."/>
            <person name="Niang G."/>
            <person name="Scheremetjew M."/>
            <person name="Finn R."/>
            <person name="Kale V."/>
            <person name="Holt S."/>
            <person name="Cochrane G."/>
            <person name="Meng A."/>
            <person name="Brown T."/>
            <person name="Cohen L."/>
        </authorList>
    </citation>
    <scope>NUCLEOTIDE SEQUENCE</scope>
    <source>
        <strain evidence="4">CCMP644</strain>
    </source>
</reference>
<dbReference type="Gene3D" id="3.40.30.10">
    <property type="entry name" value="Glutaredoxin"/>
    <property type="match status" value="1"/>
</dbReference>
<proteinExistence type="predicted"/>
<dbReference type="InterPro" id="IPR004045">
    <property type="entry name" value="Glutathione_S-Trfase_N"/>
</dbReference>